<name>A0A1M4XHT1_9ACTN</name>
<dbReference type="PANTHER" id="PTHR36507:SF1">
    <property type="entry name" value="BLL1555 PROTEIN"/>
    <property type="match status" value="1"/>
</dbReference>
<dbReference type="PROSITE" id="PS51257">
    <property type="entry name" value="PROKAR_LIPOPROTEIN"/>
    <property type="match status" value="1"/>
</dbReference>
<proteinExistence type="predicted"/>
<dbReference type="InterPro" id="IPR052721">
    <property type="entry name" value="ET_Amicyanin"/>
</dbReference>
<dbReference type="Pfam" id="PF13473">
    <property type="entry name" value="Cupredoxin_1"/>
    <property type="match status" value="1"/>
</dbReference>
<feature type="chain" id="PRO_5039101671" evidence="1">
    <location>
        <begin position="28"/>
        <end position="136"/>
    </location>
</feature>
<dbReference type="OrthoDB" id="574459at2"/>
<dbReference type="AlphaFoldDB" id="A0A1M4XHT1"/>
<dbReference type="Proteomes" id="UP000184295">
    <property type="component" value="Unassembled WGS sequence"/>
</dbReference>
<evidence type="ECO:0000313" key="4">
    <source>
        <dbReference type="Proteomes" id="UP000184295"/>
    </source>
</evidence>
<dbReference type="InterPro" id="IPR008972">
    <property type="entry name" value="Cupredoxin"/>
</dbReference>
<dbReference type="InterPro" id="IPR028096">
    <property type="entry name" value="EfeO_Cupredoxin"/>
</dbReference>
<reference evidence="4" key="1">
    <citation type="submission" date="2016-11" db="EMBL/GenBank/DDBJ databases">
        <authorList>
            <person name="Varghese N."/>
            <person name="Submissions S."/>
        </authorList>
    </citation>
    <scope>NUCLEOTIDE SEQUENCE [LARGE SCALE GENOMIC DNA]</scope>
    <source>
        <strain evidence="4">DSM 19514</strain>
    </source>
</reference>
<dbReference type="RefSeq" id="WP_072792073.1">
    <property type="nucleotide sequence ID" value="NZ_FQUL01000039.1"/>
</dbReference>
<evidence type="ECO:0000256" key="1">
    <source>
        <dbReference type="SAM" id="SignalP"/>
    </source>
</evidence>
<feature type="domain" description="EfeO-type cupredoxin-like" evidence="2">
    <location>
        <begin position="37"/>
        <end position="135"/>
    </location>
</feature>
<feature type="signal peptide" evidence="1">
    <location>
        <begin position="1"/>
        <end position="27"/>
    </location>
</feature>
<organism evidence="3 4">
    <name type="scientific">Ferrithrix thermotolerans DSM 19514</name>
    <dbReference type="NCBI Taxonomy" id="1121881"/>
    <lineage>
        <taxon>Bacteria</taxon>
        <taxon>Bacillati</taxon>
        <taxon>Actinomycetota</taxon>
        <taxon>Acidimicrobiia</taxon>
        <taxon>Acidimicrobiales</taxon>
        <taxon>Acidimicrobiaceae</taxon>
        <taxon>Ferrithrix</taxon>
    </lineage>
</organism>
<protein>
    <submittedName>
        <fullName evidence="3">Plastocyanin</fullName>
    </submittedName>
</protein>
<dbReference type="SUPFAM" id="SSF49503">
    <property type="entry name" value="Cupredoxins"/>
    <property type="match status" value="1"/>
</dbReference>
<dbReference type="EMBL" id="FQUL01000039">
    <property type="protein sequence ID" value="SHE92958.1"/>
    <property type="molecule type" value="Genomic_DNA"/>
</dbReference>
<evidence type="ECO:0000259" key="2">
    <source>
        <dbReference type="Pfam" id="PF13473"/>
    </source>
</evidence>
<dbReference type="PANTHER" id="PTHR36507">
    <property type="entry name" value="BLL1555 PROTEIN"/>
    <property type="match status" value="1"/>
</dbReference>
<keyword evidence="4" id="KW-1185">Reference proteome</keyword>
<dbReference type="STRING" id="1121881.SAMN02745225_02025"/>
<keyword evidence="1" id="KW-0732">Signal</keyword>
<accession>A0A1M4XHT1</accession>
<gene>
    <name evidence="3" type="ORF">SAMN02745225_02025</name>
</gene>
<sequence>MKSKQTRPLKGYVTKALAIGAATVSLAACGATSASSTTSNSSSASTKNEATIVINNFKYYPATLVVSPGETVVVKNKDVATHSVTAQPGPNGQAPAFNSGNIAPGAQGTFKAPTTKGTYPYICDIHSFMHGTLIVK</sequence>
<evidence type="ECO:0000313" key="3">
    <source>
        <dbReference type="EMBL" id="SHE92958.1"/>
    </source>
</evidence>
<dbReference type="Gene3D" id="2.60.40.420">
    <property type="entry name" value="Cupredoxins - blue copper proteins"/>
    <property type="match status" value="1"/>
</dbReference>